<dbReference type="EMBL" id="JBCGDC010000120">
    <property type="protein sequence ID" value="MFB6397036.1"/>
    <property type="molecule type" value="Genomic_DNA"/>
</dbReference>
<proteinExistence type="predicted"/>
<reference evidence="2 3" key="1">
    <citation type="submission" date="2024-04" db="EMBL/GenBank/DDBJ databases">
        <title>Polymorphospora sp. isolated from Baiyangdian Lake in Xiong'an New Area.</title>
        <authorList>
            <person name="Zhang X."/>
            <person name="Liu J."/>
        </authorList>
    </citation>
    <scope>NUCLEOTIDE SEQUENCE [LARGE SCALE GENOMIC DNA]</scope>
    <source>
        <strain evidence="2 3">2-325</strain>
    </source>
</reference>
<dbReference type="Pfam" id="PF00239">
    <property type="entry name" value="Resolvase"/>
    <property type="match status" value="1"/>
</dbReference>
<evidence type="ECO:0000313" key="3">
    <source>
        <dbReference type="Proteomes" id="UP001582793"/>
    </source>
</evidence>
<gene>
    <name evidence="2" type="ORF">AAFH96_28610</name>
</gene>
<feature type="domain" description="Resolvase/invertase-type recombinase catalytic" evidence="1">
    <location>
        <begin position="2"/>
        <end position="41"/>
    </location>
</feature>
<organism evidence="2 3">
    <name type="scientific">Polymorphospora lycopeni</name>
    <dbReference type="NCBI Taxonomy" id="3140240"/>
    <lineage>
        <taxon>Bacteria</taxon>
        <taxon>Bacillati</taxon>
        <taxon>Actinomycetota</taxon>
        <taxon>Actinomycetes</taxon>
        <taxon>Micromonosporales</taxon>
        <taxon>Micromonosporaceae</taxon>
        <taxon>Polymorphospora</taxon>
    </lineage>
</organism>
<dbReference type="RefSeq" id="WP_375736255.1">
    <property type="nucleotide sequence ID" value="NZ_JBCGDC010000120.1"/>
</dbReference>
<name>A0ABV5D199_9ACTN</name>
<accession>A0ABV5D199</accession>
<comment type="caution">
    <text evidence="2">The sequence shown here is derived from an EMBL/GenBank/DDBJ whole genome shotgun (WGS) entry which is preliminary data.</text>
</comment>
<dbReference type="InterPro" id="IPR006119">
    <property type="entry name" value="Resolv_N"/>
</dbReference>
<evidence type="ECO:0000259" key="1">
    <source>
        <dbReference type="Pfam" id="PF00239"/>
    </source>
</evidence>
<sequence length="88" mass="10101">MHTLDRLGRNLRKVLNLVHDLAEKHIGVHSLADPLPINTADDGMGPHRLPTAGPVRRDGIYLHRRAPGCRRLRRVKRGPRPRTRRGRR</sequence>
<evidence type="ECO:0000313" key="2">
    <source>
        <dbReference type="EMBL" id="MFB6397036.1"/>
    </source>
</evidence>
<keyword evidence="3" id="KW-1185">Reference proteome</keyword>
<dbReference type="Proteomes" id="UP001582793">
    <property type="component" value="Unassembled WGS sequence"/>
</dbReference>
<dbReference type="SUPFAM" id="SSF53041">
    <property type="entry name" value="Resolvase-like"/>
    <property type="match status" value="1"/>
</dbReference>
<dbReference type="InterPro" id="IPR036162">
    <property type="entry name" value="Resolvase-like_N_sf"/>
</dbReference>
<protein>
    <submittedName>
        <fullName evidence="2">Recombinase family protein</fullName>
    </submittedName>
</protein>
<dbReference type="Gene3D" id="3.40.50.1390">
    <property type="entry name" value="Resolvase, N-terminal catalytic domain"/>
    <property type="match status" value="1"/>
</dbReference>